<keyword evidence="3" id="KW-0223">Dioxygenase</keyword>
<accession>A0A0C9U2M7</accession>
<feature type="binding site" description="axial binding residue" evidence="6">
    <location>
        <position position="370"/>
    </location>
    <ligand>
        <name>heme b</name>
        <dbReference type="ChEBI" id="CHEBI:60344"/>
    </ligand>
    <ligandPart>
        <name>Fe</name>
        <dbReference type="ChEBI" id="CHEBI:18248"/>
    </ligandPart>
</feature>
<dbReference type="InterPro" id="IPR037120">
    <property type="entry name" value="Haem_peroxidase_sf_animal"/>
</dbReference>
<dbReference type="GO" id="GO:0006631">
    <property type="term" value="P:fatty acid metabolic process"/>
    <property type="evidence" value="ECO:0007669"/>
    <property type="project" value="UniProtKB-ARBA"/>
</dbReference>
<dbReference type="PROSITE" id="PS50292">
    <property type="entry name" value="PEROXIDASE_3"/>
    <property type="match status" value="1"/>
</dbReference>
<keyword evidence="1 6" id="KW-0349">Heme</keyword>
<dbReference type="InterPro" id="IPR010255">
    <property type="entry name" value="Haem_peroxidase_sf"/>
</dbReference>
<gene>
    <name evidence="7" type="ORF">M422DRAFT_232076</name>
</gene>
<dbReference type="AlphaFoldDB" id="A0A0C9U2M7"/>
<reference evidence="7 8" key="1">
    <citation type="submission" date="2014-06" db="EMBL/GenBank/DDBJ databases">
        <title>Evolutionary Origins and Diversification of the Mycorrhizal Mutualists.</title>
        <authorList>
            <consortium name="DOE Joint Genome Institute"/>
            <consortium name="Mycorrhizal Genomics Consortium"/>
            <person name="Kohler A."/>
            <person name="Kuo A."/>
            <person name="Nagy L.G."/>
            <person name="Floudas D."/>
            <person name="Copeland A."/>
            <person name="Barry K.W."/>
            <person name="Cichocki N."/>
            <person name="Veneault-Fourrey C."/>
            <person name="LaButti K."/>
            <person name="Lindquist E.A."/>
            <person name="Lipzen A."/>
            <person name="Lundell T."/>
            <person name="Morin E."/>
            <person name="Murat C."/>
            <person name="Riley R."/>
            <person name="Ohm R."/>
            <person name="Sun H."/>
            <person name="Tunlid A."/>
            <person name="Henrissat B."/>
            <person name="Grigoriev I.V."/>
            <person name="Hibbett D.S."/>
            <person name="Martin F."/>
        </authorList>
    </citation>
    <scope>NUCLEOTIDE SEQUENCE [LARGE SCALE GENOMIC DNA]</scope>
    <source>
        <strain evidence="7 8">SS14</strain>
    </source>
</reference>
<evidence type="ECO:0000256" key="5">
    <source>
        <dbReference type="ARBA" id="ARBA00023004"/>
    </source>
</evidence>
<keyword evidence="2 6" id="KW-0479">Metal-binding</keyword>
<dbReference type="CDD" id="cd09817">
    <property type="entry name" value="linoleate_diol_synthase_like"/>
    <property type="match status" value="1"/>
</dbReference>
<dbReference type="InterPro" id="IPR034812">
    <property type="entry name" value="Ppo-like_N"/>
</dbReference>
<dbReference type="HOGENOM" id="CLU_002329_0_0_1"/>
<evidence type="ECO:0000256" key="6">
    <source>
        <dbReference type="PIRSR" id="PIRSR619791-2"/>
    </source>
</evidence>
<evidence type="ECO:0008006" key="9">
    <source>
        <dbReference type="Google" id="ProtNLM"/>
    </source>
</evidence>
<dbReference type="GO" id="GO:0004497">
    <property type="term" value="F:monooxygenase activity"/>
    <property type="evidence" value="ECO:0007669"/>
    <property type="project" value="InterPro"/>
</dbReference>
<protein>
    <recommendedName>
        <fullName evidence="9">Linoleate 8R-lipoxygenase</fullName>
    </recommendedName>
</protein>
<dbReference type="EMBL" id="KN837172">
    <property type="protein sequence ID" value="KIJ37088.1"/>
    <property type="molecule type" value="Genomic_DNA"/>
</dbReference>
<evidence type="ECO:0000256" key="2">
    <source>
        <dbReference type="ARBA" id="ARBA00022723"/>
    </source>
</evidence>
<dbReference type="OrthoDB" id="823504at2759"/>
<dbReference type="InterPro" id="IPR019791">
    <property type="entry name" value="Haem_peroxidase_animal"/>
</dbReference>
<dbReference type="Gene3D" id="1.10.640.10">
    <property type="entry name" value="Haem peroxidase domain superfamily, animal type"/>
    <property type="match status" value="1"/>
</dbReference>
<keyword evidence="8" id="KW-1185">Reference proteome</keyword>
<dbReference type="PRINTS" id="PR00457">
    <property type="entry name" value="ANPEROXIDASE"/>
</dbReference>
<dbReference type="GO" id="GO:0006979">
    <property type="term" value="P:response to oxidative stress"/>
    <property type="evidence" value="ECO:0007669"/>
    <property type="project" value="InterPro"/>
</dbReference>
<dbReference type="GO" id="GO:0005506">
    <property type="term" value="F:iron ion binding"/>
    <property type="evidence" value="ECO:0007669"/>
    <property type="project" value="InterPro"/>
</dbReference>
<dbReference type="PANTHER" id="PTHR11903">
    <property type="entry name" value="PROSTAGLANDIN G/H SYNTHASE"/>
    <property type="match status" value="1"/>
</dbReference>
<sequence length="1068" mass="119251">MSVPLAPLEEPRTGVLETIQNYIKRGSPLSWGTLEAGLDAALHQSGEGIDDRKFLLENILVFMSRLSPSSPLLSSLSTRVEHFLIDFLYKDLPHPPATFLGSVATVKTADDQNVGLRGFAWREADGSFNNSVMPHLGAAHQPYARSVAAAHVSPPSTLPDPGLVFDMLLKRKKDVDHPTGLSALFFAFANLIIHSLFRTSRDNSSINDTSSYLDLSPLYGVDAKEQETVRKFAGTGMLYEDTFADRRLLGMPPATPALLVVFNRNHNFIAKRILEIDEQNKYSKDLFPNDETARKRQDDEIFNRARLVNCGAFMQVIMRDYVGCILHMIPDGNPWHLRPLDEIRDSTHEIAPRGEGNVCSVEFNLLYRWHATTSSKDEKWLDGVFREFGDGVSSDNMTEQQFYQAAGRAIVSQSSGPTKTWTFGGLTRDPNTGRFQDNDLAHVLQSATADMAQAFRARGIPAAFKVIEILGIKEARSWGVCSLNEFRKFLGLKPYKSFAEWNPDPEVHLVAERLYHDIENMELYVGMQAEEARPSRPGSGLASGYTMSRSILADAVALIRGDRFLTIEYTPHNLTSWGYQDCETTNDNGSLGGMLTKLLFRALPNHYTPNSIYAHFPFMVPAHTHETMKKWANWTDTPTSIKTYNWDPPRALERIIEINDAAAVATILSDTVRFATPYDSYLSILTQNHGFYFGAGDSARNQRNGALIERVLFTKEKIAQHASFYYDQTTTLLAEKSFMASGSTTRTVDVVREVINCLPLHWITNRVVGLSLKTVDNPTGRHTEQELFGYLAVIFSYIYFNIEPVNSWFLEQHSNKAIKILHAEISEKIRTTPSSIFGTVKNLISHAGSSDLTALHELLHEAHGVDDSQDIVYNILGIIVNSATNWSRAMTHVIEFYLDSPDKDVIIGLSRGKSTAETEAVLVGYVREALRLNPPVAGVLREVARGQTAIVQGQTLRQDTRVYVNLKAALKADSIDNAAEVHPQRGRIPALSFVPGAHSSLNEEFSERTMAQVLRAVFSRKNLRRANGTSGRLATFDTAFHGTLQPMYLDWKAAVTPWPLSLVLQYDA</sequence>
<evidence type="ECO:0000313" key="7">
    <source>
        <dbReference type="EMBL" id="KIJ37088.1"/>
    </source>
</evidence>
<dbReference type="GO" id="GO:0020037">
    <property type="term" value="F:heme binding"/>
    <property type="evidence" value="ECO:0007669"/>
    <property type="project" value="InterPro"/>
</dbReference>
<dbReference type="GO" id="GO:0004601">
    <property type="term" value="F:peroxidase activity"/>
    <property type="evidence" value="ECO:0007669"/>
    <property type="project" value="InterPro"/>
</dbReference>
<dbReference type="Pfam" id="PF03098">
    <property type="entry name" value="An_peroxidase"/>
    <property type="match status" value="2"/>
</dbReference>
<dbReference type="Gene3D" id="1.10.630.10">
    <property type="entry name" value="Cytochrome P450"/>
    <property type="match status" value="1"/>
</dbReference>
<evidence type="ECO:0000256" key="1">
    <source>
        <dbReference type="ARBA" id="ARBA00022617"/>
    </source>
</evidence>
<dbReference type="Proteomes" id="UP000054279">
    <property type="component" value="Unassembled WGS sequence"/>
</dbReference>
<dbReference type="SUPFAM" id="SSF48264">
    <property type="entry name" value="Cytochrome P450"/>
    <property type="match status" value="1"/>
</dbReference>
<keyword evidence="4" id="KW-0560">Oxidoreductase</keyword>
<organism evidence="7 8">
    <name type="scientific">Sphaerobolus stellatus (strain SS14)</name>
    <dbReference type="NCBI Taxonomy" id="990650"/>
    <lineage>
        <taxon>Eukaryota</taxon>
        <taxon>Fungi</taxon>
        <taxon>Dikarya</taxon>
        <taxon>Basidiomycota</taxon>
        <taxon>Agaricomycotina</taxon>
        <taxon>Agaricomycetes</taxon>
        <taxon>Phallomycetidae</taxon>
        <taxon>Geastrales</taxon>
        <taxon>Sphaerobolaceae</taxon>
        <taxon>Sphaerobolus</taxon>
    </lineage>
</organism>
<dbReference type="SUPFAM" id="SSF48113">
    <property type="entry name" value="Heme-dependent peroxidases"/>
    <property type="match status" value="1"/>
</dbReference>
<evidence type="ECO:0000256" key="3">
    <source>
        <dbReference type="ARBA" id="ARBA00022964"/>
    </source>
</evidence>
<dbReference type="PANTHER" id="PTHR11903:SF37">
    <property type="entry name" value="PSI-PRODUCING OXYGENASE A"/>
    <property type="match status" value="1"/>
</dbReference>
<keyword evidence="5 6" id="KW-0408">Iron</keyword>
<dbReference type="InterPro" id="IPR036396">
    <property type="entry name" value="Cyt_P450_sf"/>
</dbReference>
<name>A0A0C9U2M7_SPHS4</name>
<dbReference type="GO" id="GO:0051213">
    <property type="term" value="F:dioxygenase activity"/>
    <property type="evidence" value="ECO:0007669"/>
    <property type="project" value="UniProtKB-KW"/>
</dbReference>
<dbReference type="InterPro" id="IPR050783">
    <property type="entry name" value="Oxylipin_biosynth_metab"/>
</dbReference>
<evidence type="ECO:0000313" key="8">
    <source>
        <dbReference type="Proteomes" id="UP000054279"/>
    </source>
</evidence>
<proteinExistence type="predicted"/>
<dbReference type="GO" id="GO:0016705">
    <property type="term" value="F:oxidoreductase activity, acting on paired donors, with incorporation or reduction of molecular oxygen"/>
    <property type="evidence" value="ECO:0007669"/>
    <property type="project" value="InterPro"/>
</dbReference>
<evidence type="ECO:0000256" key="4">
    <source>
        <dbReference type="ARBA" id="ARBA00023002"/>
    </source>
</evidence>